<reference evidence="2 3" key="1">
    <citation type="submission" date="2024-01" db="EMBL/GenBank/DDBJ databases">
        <title>The genomes of 5 underutilized Papilionoideae crops provide insights into root nodulation and disease resistanc.</title>
        <authorList>
            <person name="Yuan L."/>
        </authorList>
    </citation>
    <scope>NUCLEOTIDE SEQUENCE [LARGE SCALE GENOMIC DNA]</scope>
    <source>
        <strain evidence="2">ZHUSHIDOU_FW_LH</strain>
        <tissue evidence="2">Leaf</tissue>
    </source>
</reference>
<dbReference type="SUPFAM" id="SSF52402">
    <property type="entry name" value="Adenine nucleotide alpha hydrolases-like"/>
    <property type="match status" value="1"/>
</dbReference>
<dbReference type="PANTHER" id="PTHR47382">
    <property type="entry name" value="U-BOX DOMAIN-CONTAINING PROTEIN 52-LIKE"/>
    <property type="match status" value="1"/>
</dbReference>
<feature type="domain" description="UspA" evidence="1">
    <location>
        <begin position="72"/>
        <end position="213"/>
    </location>
</feature>
<evidence type="ECO:0000259" key="1">
    <source>
        <dbReference type="Pfam" id="PF00582"/>
    </source>
</evidence>
<dbReference type="Pfam" id="PF00582">
    <property type="entry name" value="Usp"/>
    <property type="match status" value="1"/>
</dbReference>
<dbReference type="PANTHER" id="PTHR47382:SF4">
    <property type="entry name" value="AMINOACYLTRANSFERASE, E1 UBIQUITIN-ACTIVATING ENZYME-RELATED"/>
    <property type="match status" value="1"/>
</dbReference>
<proteinExistence type="predicted"/>
<evidence type="ECO:0000313" key="2">
    <source>
        <dbReference type="EMBL" id="KAK7246025.1"/>
    </source>
</evidence>
<dbReference type="EMBL" id="JAYWIO010000008">
    <property type="protein sequence ID" value="KAK7246025.1"/>
    <property type="molecule type" value="Genomic_DNA"/>
</dbReference>
<accession>A0AAN9E9E2</accession>
<name>A0AAN9E9E2_CROPI</name>
<dbReference type="Gene3D" id="3.40.50.620">
    <property type="entry name" value="HUPs"/>
    <property type="match status" value="1"/>
</dbReference>
<protein>
    <recommendedName>
        <fullName evidence="1">UspA domain-containing protein</fullName>
    </recommendedName>
</protein>
<evidence type="ECO:0000313" key="3">
    <source>
        <dbReference type="Proteomes" id="UP001372338"/>
    </source>
</evidence>
<comment type="caution">
    <text evidence="2">The sequence shown here is derived from an EMBL/GenBank/DDBJ whole genome shotgun (WGS) entry which is preliminary data.</text>
</comment>
<gene>
    <name evidence="2" type="ORF">RIF29_40882</name>
</gene>
<keyword evidence="3" id="KW-1185">Reference proteome</keyword>
<dbReference type="InterPro" id="IPR014729">
    <property type="entry name" value="Rossmann-like_a/b/a_fold"/>
</dbReference>
<organism evidence="2 3">
    <name type="scientific">Crotalaria pallida</name>
    <name type="common">Smooth rattlebox</name>
    <name type="synonym">Crotalaria striata</name>
    <dbReference type="NCBI Taxonomy" id="3830"/>
    <lineage>
        <taxon>Eukaryota</taxon>
        <taxon>Viridiplantae</taxon>
        <taxon>Streptophyta</taxon>
        <taxon>Embryophyta</taxon>
        <taxon>Tracheophyta</taxon>
        <taxon>Spermatophyta</taxon>
        <taxon>Magnoliopsida</taxon>
        <taxon>eudicotyledons</taxon>
        <taxon>Gunneridae</taxon>
        <taxon>Pentapetalae</taxon>
        <taxon>rosids</taxon>
        <taxon>fabids</taxon>
        <taxon>Fabales</taxon>
        <taxon>Fabaceae</taxon>
        <taxon>Papilionoideae</taxon>
        <taxon>50 kb inversion clade</taxon>
        <taxon>genistoids sensu lato</taxon>
        <taxon>core genistoids</taxon>
        <taxon>Crotalarieae</taxon>
        <taxon>Crotalaria</taxon>
    </lineage>
</organism>
<dbReference type="Proteomes" id="UP001372338">
    <property type="component" value="Unassembled WGS sequence"/>
</dbReference>
<dbReference type="InterPro" id="IPR006016">
    <property type="entry name" value="UspA"/>
</dbReference>
<sequence>MATTLEDRGRECLQHDFRRNQVFDIRDEDSEELFEINLKDPLDAIIIEDYESSVFSVDIHSHDDEEKDIVYVAVGHDGESSMEALLWALEHAVTPSSTTLYLIHVFPEFRLIPCPFGKIPRSHVNPEYVNIYLNQEKGKRKVLLQKFLDLCMDSKVKVEMIFVEGDNVSKAIVDLIKNLSIRKLVIGTTKANLRKSVSRRRNDIADKVLKHAPEICDVKIICEGVEVIDKMMGFTTSSHYSSDSSSSSRVSQKDESHAFVPLMRFMPIPIWLFSPRF</sequence>
<dbReference type="AlphaFoldDB" id="A0AAN9E9E2"/>
<dbReference type="CDD" id="cd01989">
    <property type="entry name" value="USP_STK_Ubox_N"/>
    <property type="match status" value="1"/>
</dbReference>